<reference evidence="1" key="1">
    <citation type="submission" date="2014-09" db="EMBL/GenBank/DDBJ databases">
        <authorList>
            <person name="Magalhaes I.L.F."/>
            <person name="Oliveira U."/>
            <person name="Santos F.R."/>
            <person name="Vidigal T.H.D.A."/>
            <person name="Brescovit A.D."/>
            <person name="Santos A.J."/>
        </authorList>
    </citation>
    <scope>NUCLEOTIDE SEQUENCE</scope>
    <source>
        <tissue evidence="1">Shoot tissue taken approximately 20 cm above the soil surface</tissue>
    </source>
</reference>
<dbReference type="AlphaFoldDB" id="A0A0A9G417"/>
<dbReference type="EMBL" id="GBRH01182508">
    <property type="protein sequence ID" value="JAE15388.1"/>
    <property type="molecule type" value="Transcribed_RNA"/>
</dbReference>
<accession>A0A0A9G417</accession>
<organism evidence="1">
    <name type="scientific">Arundo donax</name>
    <name type="common">Giant reed</name>
    <name type="synonym">Donax arundinaceus</name>
    <dbReference type="NCBI Taxonomy" id="35708"/>
    <lineage>
        <taxon>Eukaryota</taxon>
        <taxon>Viridiplantae</taxon>
        <taxon>Streptophyta</taxon>
        <taxon>Embryophyta</taxon>
        <taxon>Tracheophyta</taxon>
        <taxon>Spermatophyta</taxon>
        <taxon>Magnoliopsida</taxon>
        <taxon>Liliopsida</taxon>
        <taxon>Poales</taxon>
        <taxon>Poaceae</taxon>
        <taxon>PACMAD clade</taxon>
        <taxon>Arundinoideae</taxon>
        <taxon>Arundineae</taxon>
        <taxon>Arundo</taxon>
    </lineage>
</organism>
<proteinExistence type="predicted"/>
<protein>
    <submittedName>
        <fullName evidence="1">Uncharacterized protein</fullName>
    </submittedName>
</protein>
<reference evidence="1" key="2">
    <citation type="journal article" date="2015" name="Data Brief">
        <title>Shoot transcriptome of the giant reed, Arundo donax.</title>
        <authorList>
            <person name="Barrero R.A."/>
            <person name="Guerrero F.D."/>
            <person name="Moolhuijzen P."/>
            <person name="Goolsby J.A."/>
            <person name="Tidwell J."/>
            <person name="Bellgard S.E."/>
            <person name="Bellgard M.I."/>
        </authorList>
    </citation>
    <scope>NUCLEOTIDE SEQUENCE</scope>
    <source>
        <tissue evidence="1">Shoot tissue taken approximately 20 cm above the soil surface</tissue>
    </source>
</reference>
<name>A0A0A9G417_ARUDO</name>
<evidence type="ECO:0000313" key="1">
    <source>
        <dbReference type="EMBL" id="JAE15388.1"/>
    </source>
</evidence>
<sequence>MGILQREKLHLLHWRNLYSLTHHSKMTLLSQTRPNDTSVLCHYTVYVLFTTTVV</sequence>